<name>A0A429YVF2_9HYPH</name>
<sequence>MLLELTDHDAASMARGGLTDVSLEVMRAFSEMRNIDGLKKALHTHRDQIGSESRPEIIAEIRVFRQFVMEGEAIEADAGTGYLLDLEHPLIAQWTKGGYFMSEKRVAAARRRIAETNVTGS</sequence>
<evidence type="ECO:0000313" key="2">
    <source>
        <dbReference type="Proteomes" id="UP000278398"/>
    </source>
</evidence>
<comment type="caution">
    <text evidence="1">The sequence shown here is derived from an EMBL/GenBank/DDBJ whole genome shotgun (WGS) entry which is preliminary data.</text>
</comment>
<organism evidence="1 2">
    <name type="scientific">Aquibium carbonis</name>
    <dbReference type="NCBI Taxonomy" id="2495581"/>
    <lineage>
        <taxon>Bacteria</taxon>
        <taxon>Pseudomonadati</taxon>
        <taxon>Pseudomonadota</taxon>
        <taxon>Alphaproteobacteria</taxon>
        <taxon>Hyphomicrobiales</taxon>
        <taxon>Phyllobacteriaceae</taxon>
        <taxon>Aquibium</taxon>
    </lineage>
</organism>
<dbReference type="AlphaFoldDB" id="A0A429YVF2"/>
<keyword evidence="2" id="KW-1185">Reference proteome</keyword>
<gene>
    <name evidence="1" type="ORF">EJC49_15240</name>
</gene>
<protein>
    <submittedName>
        <fullName evidence="1">Uncharacterized protein</fullName>
    </submittedName>
</protein>
<reference evidence="1 2" key="1">
    <citation type="submission" date="2018-12" db="EMBL/GenBank/DDBJ databases">
        <title>Mesorhizobium carbonis sp. nov., isolated from coal mine water.</title>
        <authorList>
            <person name="Xin W."/>
            <person name="Xu Z."/>
            <person name="Xiang F."/>
            <person name="Zhang J."/>
            <person name="Xi L."/>
            <person name="Liu J."/>
        </authorList>
    </citation>
    <scope>NUCLEOTIDE SEQUENCE [LARGE SCALE GENOMIC DNA]</scope>
    <source>
        <strain evidence="1 2">B2.3</strain>
    </source>
</reference>
<evidence type="ECO:0000313" key="1">
    <source>
        <dbReference type="EMBL" id="RST85445.1"/>
    </source>
</evidence>
<dbReference type="EMBL" id="RWKW01000055">
    <property type="protein sequence ID" value="RST85445.1"/>
    <property type="molecule type" value="Genomic_DNA"/>
</dbReference>
<proteinExistence type="predicted"/>
<dbReference type="Proteomes" id="UP000278398">
    <property type="component" value="Unassembled WGS sequence"/>
</dbReference>
<accession>A0A429YVF2</accession>
<dbReference type="RefSeq" id="WP_126700795.1">
    <property type="nucleotide sequence ID" value="NZ_RWKW01000055.1"/>
</dbReference>